<dbReference type="GO" id="GO:0016301">
    <property type="term" value="F:kinase activity"/>
    <property type="evidence" value="ECO:0007669"/>
    <property type="project" value="UniProtKB-KW"/>
</dbReference>
<proteinExistence type="predicted"/>
<evidence type="ECO:0000313" key="2">
    <source>
        <dbReference type="EMBL" id="PES34560.1"/>
    </source>
</evidence>
<protein>
    <submittedName>
        <fullName evidence="2">Adenylate kinase DNA topology modulator</fullName>
    </submittedName>
</protein>
<keyword evidence="2" id="KW-0418">Kinase</keyword>
<reference evidence="2 3" key="1">
    <citation type="submission" date="2017-09" db="EMBL/GenBank/DDBJ databases">
        <title>Large-scale bioinformatics analysis of Bacillus genomes uncovers conserved roles of natural products in bacterial physiology.</title>
        <authorList>
            <consortium name="Agbiome Team Llc"/>
            <person name="Bleich R.M."/>
            <person name="Kirk G.J."/>
            <person name="Santa Maria K.C."/>
            <person name="Allen S.E."/>
            <person name="Farag S."/>
            <person name="Shank E.A."/>
            <person name="Bowers A."/>
        </authorList>
    </citation>
    <scope>NUCLEOTIDE SEQUENCE [LARGE SCALE GENOMIC DNA]</scope>
    <source>
        <strain evidence="2 3">AFS003013</strain>
    </source>
</reference>
<dbReference type="RefSeq" id="WP_098278602.1">
    <property type="nucleotide sequence ID" value="NZ_CATKQG010000027.1"/>
</dbReference>
<dbReference type="AlphaFoldDB" id="A0AAE5P4Y2"/>
<dbReference type="EMBL" id="NTYW01000028">
    <property type="protein sequence ID" value="PES34560.1"/>
    <property type="molecule type" value="Genomic_DNA"/>
</dbReference>
<accession>A0AAE5P4Y2</accession>
<dbReference type="PANTHER" id="PTHR37816:SF2">
    <property type="entry name" value="DNA TOPOLOGY MODULATION PROTEIN FLAR-RELATED PROTEIN"/>
    <property type="match status" value="1"/>
</dbReference>
<dbReference type="Proteomes" id="UP000220341">
    <property type="component" value="Unassembled WGS sequence"/>
</dbReference>
<sequence>MCRIVIFGNSCAGKTTLATSLGKDLMIPVYHLDLWFRDKNMQRIKQLRRQRRKFRRQLDKVVEQKEWIIEGWGYFETYDIRFEKADVIIFLDLSPEECKKRLMNRENYRKKDGTVDKRTLNNHLHKIDKFHQTNRLLILELFQKYEGTYEKTLFPIVKKFNYDQLMTALKNIVS</sequence>
<dbReference type="InterPro" id="IPR027417">
    <property type="entry name" value="P-loop_NTPase"/>
</dbReference>
<keyword evidence="1" id="KW-0175">Coiled coil</keyword>
<evidence type="ECO:0000313" key="3">
    <source>
        <dbReference type="Proteomes" id="UP000220341"/>
    </source>
</evidence>
<dbReference type="Pfam" id="PF13238">
    <property type="entry name" value="AAA_18"/>
    <property type="match status" value="1"/>
</dbReference>
<keyword evidence="2" id="KW-0808">Transferase</keyword>
<comment type="caution">
    <text evidence="2">The sequence shown here is derived from an EMBL/GenBank/DDBJ whole genome shotgun (WGS) entry which is preliminary data.</text>
</comment>
<organism evidence="2 3">
    <name type="scientific">Priestia megaterium</name>
    <name type="common">Bacillus megaterium</name>
    <dbReference type="NCBI Taxonomy" id="1404"/>
    <lineage>
        <taxon>Bacteria</taxon>
        <taxon>Bacillati</taxon>
        <taxon>Bacillota</taxon>
        <taxon>Bacilli</taxon>
        <taxon>Bacillales</taxon>
        <taxon>Bacillaceae</taxon>
        <taxon>Priestia</taxon>
    </lineage>
</organism>
<feature type="coiled-coil region" evidence="1">
    <location>
        <begin position="37"/>
        <end position="64"/>
    </location>
</feature>
<dbReference type="Gene3D" id="3.40.50.300">
    <property type="entry name" value="P-loop containing nucleotide triphosphate hydrolases"/>
    <property type="match status" value="1"/>
</dbReference>
<evidence type="ECO:0000256" key="1">
    <source>
        <dbReference type="SAM" id="Coils"/>
    </source>
</evidence>
<gene>
    <name evidence="2" type="ORF">CN497_20325</name>
</gene>
<dbReference type="InterPro" id="IPR052922">
    <property type="entry name" value="Cytidylate_Kinase-2"/>
</dbReference>
<dbReference type="PANTHER" id="PTHR37816">
    <property type="entry name" value="YALI0E33011P"/>
    <property type="match status" value="1"/>
</dbReference>
<dbReference type="SUPFAM" id="SSF52540">
    <property type="entry name" value="P-loop containing nucleoside triphosphate hydrolases"/>
    <property type="match status" value="1"/>
</dbReference>
<name>A0AAE5P4Y2_PRIMG</name>